<keyword evidence="1" id="KW-0812">Transmembrane</keyword>
<dbReference type="EMBL" id="JAXCGZ010006261">
    <property type="protein sequence ID" value="KAK7079927.1"/>
    <property type="molecule type" value="Genomic_DNA"/>
</dbReference>
<reference evidence="2 3" key="1">
    <citation type="submission" date="2023-11" db="EMBL/GenBank/DDBJ databases">
        <title>Halocaridina rubra genome assembly.</title>
        <authorList>
            <person name="Smith C."/>
        </authorList>
    </citation>
    <scope>NUCLEOTIDE SEQUENCE [LARGE SCALE GENOMIC DNA]</scope>
    <source>
        <strain evidence="2">EP-1</strain>
        <tissue evidence="2">Whole</tissue>
    </source>
</reference>
<comment type="caution">
    <text evidence="2">The sequence shown here is derived from an EMBL/GenBank/DDBJ whole genome shotgun (WGS) entry which is preliminary data.</text>
</comment>
<dbReference type="AlphaFoldDB" id="A0AAN9AD28"/>
<evidence type="ECO:0000313" key="2">
    <source>
        <dbReference type="EMBL" id="KAK7079927.1"/>
    </source>
</evidence>
<evidence type="ECO:0000313" key="3">
    <source>
        <dbReference type="Proteomes" id="UP001381693"/>
    </source>
</evidence>
<evidence type="ECO:0000256" key="1">
    <source>
        <dbReference type="SAM" id="Phobius"/>
    </source>
</evidence>
<feature type="transmembrane region" description="Helical" evidence="1">
    <location>
        <begin position="109"/>
        <end position="132"/>
    </location>
</feature>
<organism evidence="2 3">
    <name type="scientific">Halocaridina rubra</name>
    <name type="common">Hawaiian red shrimp</name>
    <dbReference type="NCBI Taxonomy" id="373956"/>
    <lineage>
        <taxon>Eukaryota</taxon>
        <taxon>Metazoa</taxon>
        <taxon>Ecdysozoa</taxon>
        <taxon>Arthropoda</taxon>
        <taxon>Crustacea</taxon>
        <taxon>Multicrustacea</taxon>
        <taxon>Malacostraca</taxon>
        <taxon>Eumalacostraca</taxon>
        <taxon>Eucarida</taxon>
        <taxon>Decapoda</taxon>
        <taxon>Pleocyemata</taxon>
        <taxon>Caridea</taxon>
        <taxon>Atyoidea</taxon>
        <taxon>Atyidae</taxon>
        <taxon>Halocaridina</taxon>
    </lineage>
</organism>
<keyword evidence="3" id="KW-1185">Reference proteome</keyword>
<keyword evidence="1" id="KW-0472">Membrane</keyword>
<accession>A0AAN9AD28</accession>
<name>A0AAN9AD28_HALRR</name>
<proteinExistence type="predicted"/>
<protein>
    <submittedName>
        <fullName evidence="2">Uncharacterized protein</fullName>
    </submittedName>
</protein>
<sequence length="136" mass="16017">MSELMETEMIIIIWPQKYLSRLYLNKVSNHSFEKILHNCGRWIITTTPPINNITPSADGLVKVDCNIARTAYSTAIGESLQSLLPWYDNEDFDYIVWLADFCEILKERIALCIMWIVYLISLYEVCISWTMWIEDR</sequence>
<dbReference type="Proteomes" id="UP001381693">
    <property type="component" value="Unassembled WGS sequence"/>
</dbReference>
<gene>
    <name evidence="2" type="ORF">SK128_010894</name>
</gene>
<keyword evidence="1" id="KW-1133">Transmembrane helix</keyword>